<dbReference type="Gene3D" id="2.40.160.60">
    <property type="entry name" value="Outer membrane protein transport protein (OMPP1/FadL/TodX)"/>
    <property type="match status" value="1"/>
</dbReference>
<feature type="signal peptide" evidence="1">
    <location>
        <begin position="1"/>
        <end position="22"/>
    </location>
</feature>
<reference evidence="2" key="1">
    <citation type="submission" date="2020-12" db="EMBL/GenBank/DDBJ databases">
        <title>Bacterial novel species Mucilaginibacter sp. SD-g isolated from soil.</title>
        <authorList>
            <person name="Jung H.-Y."/>
        </authorList>
    </citation>
    <scope>NUCLEOTIDE SEQUENCE</scope>
    <source>
        <strain evidence="2">SD-g</strain>
    </source>
</reference>
<accession>A0A934ULM8</accession>
<dbReference type="EMBL" id="JAEHFW010000001">
    <property type="protein sequence ID" value="MBK0378007.1"/>
    <property type="molecule type" value="Genomic_DNA"/>
</dbReference>
<sequence length="439" mass="47965">MIRYIKATIIFLLTTVTYTVSAQSTSTTSSPYSKYGIGDIIPSVLPQNVAMGGIATATNSINGFSIINPLNPASYSKITLTAIDVGLYSKINTLSKVGQTDQTNTSFRLNHIAFGIPVSKRSALSFGLLPYSELGYSYRQVLNSGFGTGLPADTNAVNYIYSGDGGLSKLYLGYGFGIGSHLSIGANASYIFGNLKQSQSTEIPVYGNLNSRIEESNSVGGLNYDYGIQYSVDFSLRKHLTFGYSASANTKLNNQNSYIVSSYFTDAGGNEGVPTDSIINRQNAKTKIQLPQINHFGISFQDEGKYLVGADYTMGKWSNLTIGGENQGLRDSKTFNIGGQFTPNINAINGYFSRVDYRLGVILDDTYIHANNTDIKSYAATFGVGLPLRPNNRSYYKINISAEIGKRGTIANQLVKESFVNLHVSFTLNDKWFERYKFD</sequence>
<protein>
    <recommendedName>
        <fullName evidence="4">Long-subunit fatty acid transport protein</fullName>
    </recommendedName>
</protein>
<dbReference type="SUPFAM" id="SSF56935">
    <property type="entry name" value="Porins"/>
    <property type="match status" value="1"/>
</dbReference>
<proteinExistence type="predicted"/>
<evidence type="ECO:0000313" key="2">
    <source>
        <dbReference type="EMBL" id="MBK0378007.1"/>
    </source>
</evidence>
<comment type="caution">
    <text evidence="2">The sequence shown here is derived from an EMBL/GenBank/DDBJ whole genome shotgun (WGS) entry which is preliminary data.</text>
</comment>
<keyword evidence="1" id="KW-0732">Signal</keyword>
<evidence type="ECO:0008006" key="4">
    <source>
        <dbReference type="Google" id="ProtNLM"/>
    </source>
</evidence>
<evidence type="ECO:0000256" key="1">
    <source>
        <dbReference type="SAM" id="SignalP"/>
    </source>
</evidence>
<keyword evidence="3" id="KW-1185">Reference proteome</keyword>
<evidence type="ECO:0000313" key="3">
    <source>
        <dbReference type="Proteomes" id="UP000613193"/>
    </source>
</evidence>
<feature type="chain" id="PRO_5037221357" description="Long-subunit fatty acid transport protein" evidence="1">
    <location>
        <begin position="23"/>
        <end position="439"/>
    </location>
</feature>
<gene>
    <name evidence="2" type="ORF">I5M19_01710</name>
</gene>
<dbReference type="AlphaFoldDB" id="A0A934ULM8"/>
<dbReference type="Proteomes" id="UP000613193">
    <property type="component" value="Unassembled WGS sequence"/>
</dbReference>
<organism evidence="2 3">
    <name type="scientific">Mucilaginibacter segetis</name>
    <dbReference type="NCBI Taxonomy" id="2793071"/>
    <lineage>
        <taxon>Bacteria</taxon>
        <taxon>Pseudomonadati</taxon>
        <taxon>Bacteroidota</taxon>
        <taxon>Sphingobacteriia</taxon>
        <taxon>Sphingobacteriales</taxon>
        <taxon>Sphingobacteriaceae</taxon>
        <taxon>Mucilaginibacter</taxon>
    </lineage>
</organism>
<name>A0A934ULM8_9SPHI</name>
<dbReference type="RefSeq" id="WP_200063417.1">
    <property type="nucleotide sequence ID" value="NZ_JAEHFW010000001.1"/>
</dbReference>